<dbReference type="EMBL" id="JAODUP010000012">
    <property type="protein sequence ID" value="KAK2169208.1"/>
    <property type="molecule type" value="Genomic_DNA"/>
</dbReference>
<dbReference type="Proteomes" id="UP001208570">
    <property type="component" value="Unassembled WGS sequence"/>
</dbReference>
<dbReference type="GO" id="GO:0004497">
    <property type="term" value="F:monooxygenase activity"/>
    <property type="evidence" value="ECO:0007669"/>
    <property type="project" value="InterPro"/>
</dbReference>
<organism evidence="1 2">
    <name type="scientific">Paralvinella palmiformis</name>
    <dbReference type="NCBI Taxonomy" id="53620"/>
    <lineage>
        <taxon>Eukaryota</taxon>
        <taxon>Metazoa</taxon>
        <taxon>Spiralia</taxon>
        <taxon>Lophotrochozoa</taxon>
        <taxon>Annelida</taxon>
        <taxon>Polychaeta</taxon>
        <taxon>Sedentaria</taxon>
        <taxon>Canalipalpata</taxon>
        <taxon>Terebellida</taxon>
        <taxon>Terebelliformia</taxon>
        <taxon>Alvinellidae</taxon>
        <taxon>Paralvinella</taxon>
    </lineage>
</organism>
<dbReference type="AlphaFoldDB" id="A0AAD9NHX6"/>
<dbReference type="GO" id="GO:0016705">
    <property type="term" value="F:oxidoreductase activity, acting on paired donors, with incorporation or reduction of molecular oxygen"/>
    <property type="evidence" value="ECO:0007669"/>
    <property type="project" value="InterPro"/>
</dbReference>
<comment type="caution">
    <text evidence="1">The sequence shown here is derived from an EMBL/GenBank/DDBJ whole genome shotgun (WGS) entry which is preliminary data.</text>
</comment>
<dbReference type="InterPro" id="IPR036396">
    <property type="entry name" value="Cyt_P450_sf"/>
</dbReference>
<reference evidence="1" key="1">
    <citation type="journal article" date="2023" name="Mol. Biol. Evol.">
        <title>Third-Generation Sequencing Reveals the Adaptive Role of the Epigenome in Three Deep-Sea Polychaetes.</title>
        <authorList>
            <person name="Perez M."/>
            <person name="Aroh O."/>
            <person name="Sun Y."/>
            <person name="Lan Y."/>
            <person name="Juniper S.K."/>
            <person name="Young C.R."/>
            <person name="Angers B."/>
            <person name="Qian P.Y."/>
        </authorList>
    </citation>
    <scope>NUCLEOTIDE SEQUENCE</scope>
    <source>
        <strain evidence="1">P08H-3</strain>
    </source>
</reference>
<dbReference type="GO" id="GO:0005506">
    <property type="term" value="F:iron ion binding"/>
    <property type="evidence" value="ECO:0007669"/>
    <property type="project" value="InterPro"/>
</dbReference>
<dbReference type="Gene3D" id="1.10.630.10">
    <property type="entry name" value="Cytochrome P450"/>
    <property type="match status" value="1"/>
</dbReference>
<proteinExistence type="predicted"/>
<dbReference type="GO" id="GO:0020037">
    <property type="term" value="F:heme binding"/>
    <property type="evidence" value="ECO:0007669"/>
    <property type="project" value="InterPro"/>
</dbReference>
<sequence length="76" mass="8705">MNYDDPTFIQYMEIIKRSFDNGGNSGIVTIFPSVRFLPGDLFGVKQLKNDADYLKSVYKRIIDDHKMAAQKGQTDQ</sequence>
<protein>
    <submittedName>
        <fullName evidence="1">Uncharacterized protein</fullName>
    </submittedName>
</protein>
<gene>
    <name evidence="1" type="ORF">LSH36_12g36192</name>
</gene>
<evidence type="ECO:0000313" key="1">
    <source>
        <dbReference type="EMBL" id="KAK2169208.1"/>
    </source>
</evidence>
<evidence type="ECO:0000313" key="2">
    <source>
        <dbReference type="Proteomes" id="UP001208570"/>
    </source>
</evidence>
<name>A0AAD9NHX6_9ANNE</name>
<accession>A0AAD9NHX6</accession>
<keyword evidence="2" id="KW-1185">Reference proteome</keyword>